<dbReference type="Proteomes" id="UP000015101">
    <property type="component" value="Unassembled WGS sequence"/>
</dbReference>
<organism evidence="2 3">
    <name type="scientific">Helobdella robusta</name>
    <name type="common">Californian leech</name>
    <dbReference type="NCBI Taxonomy" id="6412"/>
    <lineage>
        <taxon>Eukaryota</taxon>
        <taxon>Metazoa</taxon>
        <taxon>Spiralia</taxon>
        <taxon>Lophotrochozoa</taxon>
        <taxon>Annelida</taxon>
        <taxon>Clitellata</taxon>
        <taxon>Hirudinea</taxon>
        <taxon>Rhynchobdellida</taxon>
        <taxon>Glossiphoniidae</taxon>
        <taxon>Helobdella</taxon>
    </lineage>
</organism>
<dbReference type="HOGENOM" id="CLU_1355956_0_0_1"/>
<reference evidence="3" key="1">
    <citation type="submission" date="2012-12" db="EMBL/GenBank/DDBJ databases">
        <authorList>
            <person name="Hellsten U."/>
            <person name="Grimwood J."/>
            <person name="Chapman J.A."/>
            <person name="Shapiro H."/>
            <person name="Aerts A."/>
            <person name="Otillar R.P."/>
            <person name="Terry A.Y."/>
            <person name="Boore J.L."/>
            <person name="Simakov O."/>
            <person name="Marletaz F."/>
            <person name="Cho S.-J."/>
            <person name="Edsinger-Gonzales E."/>
            <person name="Havlak P."/>
            <person name="Kuo D.-H."/>
            <person name="Larsson T."/>
            <person name="Lv J."/>
            <person name="Arendt D."/>
            <person name="Savage R."/>
            <person name="Osoegawa K."/>
            <person name="de Jong P."/>
            <person name="Lindberg D.R."/>
            <person name="Seaver E.C."/>
            <person name="Weisblat D.A."/>
            <person name="Putnam N.H."/>
            <person name="Grigoriev I.V."/>
            <person name="Rokhsar D.S."/>
        </authorList>
    </citation>
    <scope>NUCLEOTIDE SEQUENCE</scope>
</reference>
<dbReference type="EMBL" id="AMQM01003279">
    <property type="status" value="NOT_ANNOTATED_CDS"/>
    <property type="molecule type" value="Genomic_DNA"/>
</dbReference>
<dbReference type="AlphaFoldDB" id="T1F1W2"/>
<dbReference type="CTD" id="20202812"/>
<reference evidence="2" key="3">
    <citation type="submission" date="2015-06" db="UniProtKB">
        <authorList>
            <consortium name="EnsemblMetazoa"/>
        </authorList>
    </citation>
    <scope>IDENTIFICATION</scope>
</reference>
<evidence type="ECO:0000313" key="1">
    <source>
        <dbReference type="EMBL" id="ESO08533.1"/>
    </source>
</evidence>
<evidence type="ECO:0000313" key="2">
    <source>
        <dbReference type="EnsemblMetazoa" id="HelroP169396"/>
    </source>
</evidence>
<dbReference type="RefSeq" id="XP_009013463.1">
    <property type="nucleotide sequence ID" value="XM_009015215.1"/>
</dbReference>
<sequence>MSLLSTTSQGYITLPKNYMVDTDITIPDLITIPGLKCSTDTHFKSTYVDKRCVINHVDLVAKNVVNVELKILPGSDEATCVVSLTSEANCELENFANASISITGREEQISTSLWFNESSLDVASIKVCVQTECHSSRSRYSYKEIYFLPTGVPPVIKVCEVQNHLTLIESKNFEGENVYPIGVTHTDVHMSCSFERDPGRTK</sequence>
<dbReference type="GeneID" id="20202812"/>
<protein>
    <submittedName>
        <fullName evidence="1 2">Uncharacterized protein</fullName>
    </submittedName>
</protein>
<accession>T1F1W2</accession>
<dbReference type="EnsemblMetazoa" id="HelroT169396">
    <property type="protein sequence ID" value="HelroP169396"/>
    <property type="gene ID" value="HelroG169396"/>
</dbReference>
<dbReference type="InParanoid" id="T1F1W2"/>
<gene>
    <name evidence="2" type="primary">20202812</name>
    <name evidence="1" type="ORF">HELRODRAFT_169396</name>
</gene>
<proteinExistence type="predicted"/>
<name>T1F1W2_HELRO</name>
<dbReference type="KEGG" id="hro:HELRODRAFT_169396"/>
<evidence type="ECO:0000313" key="3">
    <source>
        <dbReference type="Proteomes" id="UP000015101"/>
    </source>
</evidence>
<keyword evidence="3" id="KW-1185">Reference proteome</keyword>
<dbReference type="EMBL" id="KB096080">
    <property type="protein sequence ID" value="ESO08533.1"/>
    <property type="molecule type" value="Genomic_DNA"/>
</dbReference>
<reference evidence="1 3" key="2">
    <citation type="journal article" date="2013" name="Nature">
        <title>Insights into bilaterian evolution from three spiralian genomes.</title>
        <authorList>
            <person name="Simakov O."/>
            <person name="Marletaz F."/>
            <person name="Cho S.J."/>
            <person name="Edsinger-Gonzales E."/>
            <person name="Havlak P."/>
            <person name="Hellsten U."/>
            <person name="Kuo D.H."/>
            <person name="Larsson T."/>
            <person name="Lv J."/>
            <person name="Arendt D."/>
            <person name="Savage R."/>
            <person name="Osoegawa K."/>
            <person name="de Jong P."/>
            <person name="Grimwood J."/>
            <person name="Chapman J.A."/>
            <person name="Shapiro H."/>
            <person name="Aerts A."/>
            <person name="Otillar R.P."/>
            <person name="Terry A.Y."/>
            <person name="Boore J.L."/>
            <person name="Grigoriev I.V."/>
            <person name="Lindberg D.R."/>
            <person name="Seaver E.C."/>
            <person name="Weisblat D.A."/>
            <person name="Putnam N.H."/>
            <person name="Rokhsar D.S."/>
        </authorList>
    </citation>
    <scope>NUCLEOTIDE SEQUENCE</scope>
</reference>